<reference evidence="2 3" key="1">
    <citation type="submission" date="2024-09" db="EMBL/GenBank/DDBJ databases">
        <title>Laminarin stimulates single cell rates of sulfate reduction while oxygen inhibits transcriptomic activity in coastal marine sediment.</title>
        <authorList>
            <person name="Lindsay M."/>
            <person name="Orcutt B."/>
            <person name="Emerson D."/>
            <person name="Stepanauskas R."/>
            <person name="D'Angelo T."/>
        </authorList>
    </citation>
    <scope>NUCLEOTIDE SEQUENCE [LARGE SCALE GENOMIC DNA]</scope>
    <source>
        <strain evidence="2">SAG AM-311-K15</strain>
    </source>
</reference>
<evidence type="ECO:0000313" key="3">
    <source>
        <dbReference type="Proteomes" id="UP001594351"/>
    </source>
</evidence>
<organism evidence="2 3">
    <name type="scientific">candidate division CSSED10-310 bacterium</name>
    <dbReference type="NCBI Taxonomy" id="2855610"/>
    <lineage>
        <taxon>Bacteria</taxon>
        <taxon>Bacteria division CSSED10-310</taxon>
    </lineage>
</organism>
<evidence type="ECO:0000259" key="1">
    <source>
        <dbReference type="Pfam" id="PF05670"/>
    </source>
</evidence>
<feature type="domain" description="NFACT RNA-binding" evidence="1">
    <location>
        <begin position="452"/>
        <end position="552"/>
    </location>
</feature>
<dbReference type="Gene3D" id="2.30.310.10">
    <property type="entry name" value="ibrinogen binding protein from staphylococcus aureus domain"/>
    <property type="match status" value="1"/>
</dbReference>
<proteinExistence type="predicted"/>
<keyword evidence="3" id="KW-1185">Reference proteome</keyword>
<name>A0ABV6YZX5_UNCC1</name>
<sequence>MDNFLLKAIAGEIGQILPEYVVTKIQSPSDHAILLSFRKQGQNHKFIISWHHQLARFHLTSRKWGVQKSDTLFCQILKKYLLGAQLIEIKMPPGERVLSLCFSLPYEKDKRLCLTGQFFGAYNNVILWDQGTHDILDTALTLFEKFTSIETILFPGLKKTSELYNPFKIGKTDFSTLYAAQDNIPFDQFLRNHFHSLGNTIRKEAERALTIQAGKSSDSEVAWSVFANLIARYSQEAWSPHIRFSGPPDEKFPLEILPFLLVPDANAQQYETFAQACDDFFSEKQRQYELENLQRTLLKNYQKQTRKIERTISKLEKEKSEANKCSLYRKYGDLILSQLPSVHPGKEVTLPDIFSESATEITISLDPSLTAVENARKYYKLSSKLKRRNATIAQRIADFRSRLLHLEKMMNQISDSSDLEYLKNKSFDLQVTSDHGKKSALKKKLKTRHEPFHRFLSSDGWQILVGRDKKENDLLTIKEANSDDFWFHVRQGRGSHVVVKNPKRLSALPQKTLIEAAMLAGHYSKARNDQAIDVMVTQKKYIRKPKGFAPGLVLVEKEKNIRVEMIQETVRFLLNSKK</sequence>
<dbReference type="Pfam" id="PF05670">
    <property type="entry name" value="NFACT-R_1"/>
    <property type="match status" value="1"/>
</dbReference>
<dbReference type="InterPro" id="IPR008532">
    <property type="entry name" value="NFACT_RNA-bd"/>
</dbReference>
<dbReference type="EMBL" id="JBHPBY010000221">
    <property type="protein sequence ID" value="MFC1851748.1"/>
    <property type="molecule type" value="Genomic_DNA"/>
</dbReference>
<accession>A0ABV6YZX5</accession>
<protein>
    <submittedName>
        <fullName evidence="2">NFACT family protein</fullName>
    </submittedName>
</protein>
<comment type="caution">
    <text evidence="2">The sequence shown here is derived from an EMBL/GenBank/DDBJ whole genome shotgun (WGS) entry which is preliminary data.</text>
</comment>
<evidence type="ECO:0000313" key="2">
    <source>
        <dbReference type="EMBL" id="MFC1851748.1"/>
    </source>
</evidence>
<dbReference type="InterPro" id="IPR051608">
    <property type="entry name" value="RQC_Subunit_NEMF"/>
</dbReference>
<dbReference type="Pfam" id="PF05833">
    <property type="entry name" value="NFACT_N"/>
    <property type="match status" value="1"/>
</dbReference>
<dbReference type="PANTHER" id="PTHR15239">
    <property type="entry name" value="NUCLEAR EXPORT MEDIATOR FACTOR NEMF"/>
    <property type="match status" value="1"/>
</dbReference>
<dbReference type="Proteomes" id="UP001594351">
    <property type="component" value="Unassembled WGS sequence"/>
</dbReference>
<gene>
    <name evidence="2" type="ORF">ACFL27_16275</name>
</gene>
<dbReference type="PANTHER" id="PTHR15239:SF6">
    <property type="entry name" value="RIBOSOME QUALITY CONTROL COMPLEX SUBUNIT NEMF"/>
    <property type="match status" value="1"/>
</dbReference>